<gene>
    <name evidence="2" type="ORF">EZS28_015742</name>
</gene>
<evidence type="ECO:0000313" key="2">
    <source>
        <dbReference type="EMBL" id="KAA6388728.1"/>
    </source>
</evidence>
<proteinExistence type="predicted"/>
<evidence type="ECO:0000256" key="1">
    <source>
        <dbReference type="SAM" id="MobiDB-lite"/>
    </source>
</evidence>
<reference evidence="2 3" key="1">
    <citation type="submission" date="2019-03" db="EMBL/GenBank/DDBJ databases">
        <title>Single cell metagenomics reveals metabolic interactions within the superorganism composed of flagellate Streblomastix strix and complex community of Bacteroidetes bacteria on its surface.</title>
        <authorList>
            <person name="Treitli S.C."/>
            <person name="Kolisko M."/>
            <person name="Husnik F."/>
            <person name="Keeling P."/>
            <person name="Hampl V."/>
        </authorList>
    </citation>
    <scope>NUCLEOTIDE SEQUENCE [LARGE SCALE GENOMIC DNA]</scope>
    <source>
        <strain evidence="2">ST1C</strain>
    </source>
</reference>
<dbReference type="EMBL" id="SNRW01003866">
    <property type="protein sequence ID" value="KAA6388728.1"/>
    <property type="molecule type" value="Genomic_DNA"/>
</dbReference>
<dbReference type="Proteomes" id="UP000324800">
    <property type="component" value="Unassembled WGS sequence"/>
</dbReference>
<feature type="region of interest" description="Disordered" evidence="1">
    <location>
        <begin position="284"/>
        <end position="303"/>
    </location>
</feature>
<name>A0A5J4W1L4_9EUKA</name>
<protein>
    <submittedName>
        <fullName evidence="2">Uncharacterized protein</fullName>
    </submittedName>
</protein>
<organism evidence="2 3">
    <name type="scientific">Streblomastix strix</name>
    <dbReference type="NCBI Taxonomy" id="222440"/>
    <lineage>
        <taxon>Eukaryota</taxon>
        <taxon>Metamonada</taxon>
        <taxon>Preaxostyla</taxon>
        <taxon>Oxymonadida</taxon>
        <taxon>Streblomastigidae</taxon>
        <taxon>Streblomastix</taxon>
    </lineage>
</organism>
<accession>A0A5J4W1L4</accession>
<sequence length="320" mass="35708">MSHNDAAEQILTLARIRAELQDPEQKKAQILQAGLGEDDLDLRSSDMKHKYRIVIKSLLDEDFRKNLLAASESLVSKPEKRTRAAVRRNGYGRQDQIGAQFTTLAIDTKRFKEKIQEGYQQNNAGANWRGLGGDMSKWKQFNYTDRQGINQEATKYGWTGNEIPIKIQQGKTNIEKGEQYGDAMTALSASQSTALTAYAKALEGKPNADKCKHIFKLSTIGVNAVTQLMEGINLSHHSDGDAIRNAILTTAVQSERNTICSTPYPYNQMQKYYIQQPGGFSRRGKEFQGTWKGGRGRGRGGFQTNIQTGANAFPVFPRNP</sequence>
<dbReference type="AlphaFoldDB" id="A0A5J4W1L4"/>
<comment type="caution">
    <text evidence="2">The sequence shown here is derived from an EMBL/GenBank/DDBJ whole genome shotgun (WGS) entry which is preliminary data.</text>
</comment>
<evidence type="ECO:0000313" key="3">
    <source>
        <dbReference type="Proteomes" id="UP000324800"/>
    </source>
</evidence>